<proteinExistence type="predicted"/>
<dbReference type="AlphaFoldDB" id="A0A2M4CDK1"/>
<protein>
    <submittedName>
        <fullName evidence="1">Putative secreted protein</fullName>
    </submittedName>
</protein>
<accession>A0A2M4CDK1</accession>
<name>A0A2M4CDK1_9DIPT</name>
<dbReference type="EMBL" id="GGFJ01014285">
    <property type="protein sequence ID" value="MBW63426.1"/>
    <property type="molecule type" value="Transcribed_RNA"/>
</dbReference>
<sequence length="72" mass="7962">MYLLKTPSNSCLLLASAWSVAVSMLVAKISKSSLTKISSHTRTQSSWLHSFCPPNIKYTFVSIDPSTILPFE</sequence>
<reference evidence="1" key="1">
    <citation type="submission" date="2018-01" db="EMBL/GenBank/DDBJ databases">
        <title>An insight into the sialome of Amazonian anophelines.</title>
        <authorList>
            <person name="Ribeiro J.M."/>
            <person name="Scarpassa V."/>
            <person name="Calvo E."/>
        </authorList>
    </citation>
    <scope>NUCLEOTIDE SEQUENCE</scope>
    <source>
        <tissue evidence="1">Salivary glands</tissue>
    </source>
</reference>
<evidence type="ECO:0000313" key="1">
    <source>
        <dbReference type="EMBL" id="MBW63426.1"/>
    </source>
</evidence>
<organism evidence="1">
    <name type="scientific">Anopheles marajoara</name>
    <dbReference type="NCBI Taxonomy" id="58244"/>
    <lineage>
        <taxon>Eukaryota</taxon>
        <taxon>Metazoa</taxon>
        <taxon>Ecdysozoa</taxon>
        <taxon>Arthropoda</taxon>
        <taxon>Hexapoda</taxon>
        <taxon>Insecta</taxon>
        <taxon>Pterygota</taxon>
        <taxon>Neoptera</taxon>
        <taxon>Endopterygota</taxon>
        <taxon>Diptera</taxon>
        <taxon>Nematocera</taxon>
        <taxon>Culicoidea</taxon>
        <taxon>Culicidae</taxon>
        <taxon>Anophelinae</taxon>
        <taxon>Anopheles</taxon>
    </lineage>
</organism>